<dbReference type="GeneID" id="107074039"/>
<evidence type="ECO:0000313" key="4">
    <source>
        <dbReference type="RefSeq" id="XP_015190542.1"/>
    </source>
</evidence>
<reference evidence="4" key="1">
    <citation type="submission" date="2025-08" db="UniProtKB">
        <authorList>
            <consortium name="RefSeq"/>
        </authorList>
    </citation>
    <scope>IDENTIFICATION</scope>
    <source>
        <tissue evidence="4">Whole body</tissue>
    </source>
</reference>
<feature type="domain" description="Dynein heavy chain tail" evidence="2">
    <location>
        <begin position="219"/>
        <end position="785"/>
    </location>
</feature>
<dbReference type="Proteomes" id="UP000694924">
    <property type="component" value="Unplaced"/>
</dbReference>
<evidence type="ECO:0000256" key="1">
    <source>
        <dbReference type="SAM" id="MobiDB-lite"/>
    </source>
</evidence>
<protein>
    <submittedName>
        <fullName evidence="4">Dynein-1-beta heavy chain, flagellar inner arm I1 complex-like</fullName>
    </submittedName>
</protein>
<gene>
    <name evidence="4" type="primary">LOC107074039</name>
</gene>
<feature type="compositionally biased region" description="Basic and acidic residues" evidence="1">
    <location>
        <begin position="7"/>
        <end position="21"/>
    </location>
</feature>
<dbReference type="Pfam" id="PF08385">
    <property type="entry name" value="DHC_N1"/>
    <property type="match status" value="1"/>
</dbReference>
<name>A0ABM1JDK4_POLDO</name>
<dbReference type="InterPro" id="IPR013594">
    <property type="entry name" value="Dynein_heavy_tail"/>
</dbReference>
<feature type="compositionally biased region" description="Basic and acidic residues" evidence="1">
    <location>
        <begin position="28"/>
        <end position="37"/>
    </location>
</feature>
<dbReference type="InterPro" id="IPR026983">
    <property type="entry name" value="DHC"/>
</dbReference>
<sequence>MQRRKDKVKDKPVPDPHREYLDAESSDEERGKGDEGKEVVEELRADYTREELNELVHCVKDMTTLSGLSKKDWTYQCHLIIQEFFESPKHLVLCIYYEDKRNVPTALLSFPSTPVHELCYFVRKPNEIFRLENFHDSVTFGSFNGNVEAYILGVIQNALAPVFFKIDSWPDSDFHTNIDAFLHNMTDFTYKMLGLTVIYVPTFNKDLTVEKASADKELIKRLETVVTYWTTQIKLTLIDEEETDLHELLSLDDEYEFWIYRYDNLCGLNYQLQKSTVDRIVNILLETQSTYVRQFLMLREEIQQKMLEARSNIEYLTLLREPCEELKQCTTPGGLVPILPKIIHLCRTIWLHSPFYNTTEKMANLFSALSNQIIIICENFIDLQQVFEGKTRASIEMFSDCIRACEDYKKHYLQISDAHITCTKHPWELETDYIFRHINVFIERCQDMIVICEAMIDFARMDETTNILRPKFPGTKGEEHGRACQKIERLFFESLEKIEANSHKIFDVLHVAWKNIMSIFRGEVRELEIIIENLVATVFVIMNNVQEGIENLRGFYNYMNREKLQELFNNKTMEVWKMFDDDIQNAKQDVLDKKEEYSSMMPYYSGRALALEQKANSLQATKKMMEEAEWLPYCAMKFEIFHQHEIVIKSIKDAIANLHSEWIEAAGENPRTHLDRSLIRRKEKSPLLMECNMDPFILDLCRECDSWNNLRFEIPIQLTVIYVKKDTIFFVYEGVLELIYTYNTIIEALSDMERELFRGLILRVNEKINPGLNRLTWNTDNVENFVEDCYNRTAKVYFKRFQ</sequence>
<evidence type="ECO:0000313" key="3">
    <source>
        <dbReference type="Proteomes" id="UP000694924"/>
    </source>
</evidence>
<organism evidence="3 4">
    <name type="scientific">Polistes dominula</name>
    <name type="common">European paper wasp</name>
    <name type="synonym">Vespa dominula</name>
    <dbReference type="NCBI Taxonomy" id="743375"/>
    <lineage>
        <taxon>Eukaryota</taxon>
        <taxon>Metazoa</taxon>
        <taxon>Ecdysozoa</taxon>
        <taxon>Arthropoda</taxon>
        <taxon>Hexapoda</taxon>
        <taxon>Insecta</taxon>
        <taxon>Pterygota</taxon>
        <taxon>Neoptera</taxon>
        <taxon>Endopterygota</taxon>
        <taxon>Hymenoptera</taxon>
        <taxon>Apocrita</taxon>
        <taxon>Aculeata</taxon>
        <taxon>Vespoidea</taxon>
        <taxon>Vespidae</taxon>
        <taxon>Polistinae</taxon>
        <taxon>Polistini</taxon>
        <taxon>Polistes</taxon>
    </lineage>
</organism>
<keyword evidence="3" id="KW-1185">Reference proteome</keyword>
<evidence type="ECO:0000259" key="2">
    <source>
        <dbReference type="Pfam" id="PF08385"/>
    </source>
</evidence>
<dbReference type="PANTHER" id="PTHR46532">
    <property type="entry name" value="MALE FERTILITY FACTOR KL5"/>
    <property type="match status" value="1"/>
</dbReference>
<dbReference type="PANTHER" id="PTHR46532:SF11">
    <property type="entry name" value="DYNEIN AXONEMAL HEAVY CHAIN 12"/>
    <property type="match status" value="1"/>
</dbReference>
<feature type="region of interest" description="Disordered" evidence="1">
    <location>
        <begin position="1"/>
        <end position="37"/>
    </location>
</feature>
<proteinExistence type="predicted"/>
<dbReference type="RefSeq" id="XP_015190542.1">
    <property type="nucleotide sequence ID" value="XM_015335056.1"/>
</dbReference>
<accession>A0ABM1JDK4</accession>